<keyword evidence="10" id="KW-1185">Reference proteome</keyword>
<feature type="transmembrane region" description="Helical" evidence="7">
    <location>
        <begin position="328"/>
        <end position="351"/>
    </location>
</feature>
<feature type="transmembrane region" description="Helical" evidence="7">
    <location>
        <begin position="357"/>
        <end position="377"/>
    </location>
</feature>
<evidence type="ECO:0000313" key="10">
    <source>
        <dbReference type="Proteomes" id="UP001341444"/>
    </source>
</evidence>
<keyword evidence="4 7" id="KW-0812">Transmembrane</keyword>
<dbReference type="PANTHER" id="PTHR23522">
    <property type="entry name" value="BLL5896 PROTEIN"/>
    <property type="match status" value="1"/>
</dbReference>
<dbReference type="InterPro" id="IPR020846">
    <property type="entry name" value="MFS_dom"/>
</dbReference>
<feature type="transmembrane region" description="Helical" evidence="7">
    <location>
        <begin position="137"/>
        <end position="154"/>
    </location>
</feature>
<comment type="subcellular location">
    <subcellularLocation>
        <location evidence="1">Cell membrane</location>
        <topology evidence="1">Multi-pass membrane protein</topology>
    </subcellularLocation>
</comment>
<keyword evidence="6 7" id="KW-0472">Membrane</keyword>
<dbReference type="EMBL" id="JARMAB010000012">
    <property type="protein sequence ID" value="MED1203228.1"/>
    <property type="molecule type" value="Genomic_DNA"/>
</dbReference>
<keyword evidence="5 7" id="KW-1133">Transmembrane helix</keyword>
<evidence type="ECO:0000259" key="8">
    <source>
        <dbReference type="PROSITE" id="PS50850"/>
    </source>
</evidence>
<feature type="transmembrane region" description="Helical" evidence="7">
    <location>
        <begin position="12"/>
        <end position="33"/>
    </location>
</feature>
<evidence type="ECO:0000313" key="9">
    <source>
        <dbReference type="EMBL" id="MED1203228.1"/>
    </source>
</evidence>
<keyword evidence="3" id="KW-1003">Cell membrane</keyword>
<evidence type="ECO:0000256" key="7">
    <source>
        <dbReference type="SAM" id="Phobius"/>
    </source>
</evidence>
<feature type="transmembrane region" description="Helical" evidence="7">
    <location>
        <begin position="39"/>
        <end position="62"/>
    </location>
</feature>
<evidence type="ECO:0000256" key="5">
    <source>
        <dbReference type="ARBA" id="ARBA00022989"/>
    </source>
</evidence>
<feature type="domain" description="Major facilitator superfamily (MFS) profile" evidence="8">
    <location>
        <begin position="144"/>
        <end position="390"/>
    </location>
</feature>
<evidence type="ECO:0000256" key="3">
    <source>
        <dbReference type="ARBA" id="ARBA00022475"/>
    </source>
</evidence>
<dbReference type="Proteomes" id="UP001341444">
    <property type="component" value="Unassembled WGS sequence"/>
</dbReference>
<reference evidence="9 10" key="1">
    <citation type="submission" date="2023-03" db="EMBL/GenBank/DDBJ databases">
        <title>Bacillus Genome Sequencing.</title>
        <authorList>
            <person name="Dunlap C."/>
        </authorList>
    </citation>
    <scope>NUCLEOTIDE SEQUENCE [LARGE SCALE GENOMIC DNA]</scope>
    <source>
        <strain evidence="9 10">B-23453</strain>
    </source>
</reference>
<dbReference type="RefSeq" id="WP_083953229.1">
    <property type="nucleotide sequence ID" value="NZ_JARMAB010000012.1"/>
</dbReference>
<feature type="transmembrane region" description="Helical" evidence="7">
    <location>
        <begin position="198"/>
        <end position="216"/>
    </location>
</feature>
<proteinExistence type="predicted"/>
<dbReference type="PANTHER" id="PTHR23522:SF4">
    <property type="entry name" value="NUCLEOSIDE PERMEASE NUPG-RELATED"/>
    <property type="match status" value="1"/>
</dbReference>
<dbReference type="InterPro" id="IPR036259">
    <property type="entry name" value="MFS_trans_sf"/>
</dbReference>
<sequence length="390" mass="43382">MLKQEHQAGFLKVYYFFIFFAPGSLFTLLSVYLRDKIHLTGIQIGTVMAVGPIVSILMQPIWGMIADYKQKPTLILSSTLLASSFAAMIYCFSTSYITVLISSILLFIPFSAVNPLSDSITVSYSKRMKLEYGSFRLWGALGYALAAVIMGQMMEKISSSIIFYSFILISLIAAFFSYKLPSEKIIDHKASFKSFKNLLTYPQFALFLLATFFTFGPMDANNTFLGMYIQGIGGTAANVGLAWFLVAAFEVPFMKLSSFFIGKFASLNVVLIATVASSLRYILYYFSTSIIIVYLSTMIQGFAFALCITASLQYVMDISNKEMKNTAISLYSTVAYGIGNCSFTIVGGWIYDKFGIHIMYLAFGIITVIGIAMFILLRSIGVNHSRKKLE</sequence>
<feature type="transmembrane region" description="Helical" evidence="7">
    <location>
        <begin position="160"/>
        <end position="178"/>
    </location>
</feature>
<organism evidence="9 10">
    <name type="scientific">Heyndrickxia acidicola</name>
    <dbReference type="NCBI Taxonomy" id="209389"/>
    <lineage>
        <taxon>Bacteria</taxon>
        <taxon>Bacillati</taxon>
        <taxon>Bacillota</taxon>
        <taxon>Bacilli</taxon>
        <taxon>Bacillales</taxon>
        <taxon>Bacillaceae</taxon>
        <taxon>Heyndrickxia</taxon>
    </lineage>
</organism>
<feature type="transmembrane region" description="Helical" evidence="7">
    <location>
        <begin position="292"/>
        <end position="316"/>
    </location>
</feature>
<dbReference type="InterPro" id="IPR024989">
    <property type="entry name" value="MFS_assoc_dom"/>
</dbReference>
<feature type="transmembrane region" description="Helical" evidence="7">
    <location>
        <begin position="96"/>
        <end position="116"/>
    </location>
</feature>
<name>A0ABU6MEY8_9BACI</name>
<dbReference type="SUPFAM" id="SSF103473">
    <property type="entry name" value="MFS general substrate transporter"/>
    <property type="match status" value="1"/>
</dbReference>
<dbReference type="Pfam" id="PF12832">
    <property type="entry name" value="MFS_1_like"/>
    <property type="match status" value="1"/>
</dbReference>
<evidence type="ECO:0000256" key="2">
    <source>
        <dbReference type="ARBA" id="ARBA00022448"/>
    </source>
</evidence>
<protein>
    <submittedName>
        <fullName evidence="9">MFS transporter</fullName>
    </submittedName>
</protein>
<evidence type="ECO:0000256" key="6">
    <source>
        <dbReference type="ARBA" id="ARBA00023136"/>
    </source>
</evidence>
<dbReference type="PROSITE" id="PS50850">
    <property type="entry name" value="MFS"/>
    <property type="match status" value="1"/>
</dbReference>
<dbReference type="Gene3D" id="1.20.1250.20">
    <property type="entry name" value="MFS general substrate transporter like domains"/>
    <property type="match status" value="2"/>
</dbReference>
<keyword evidence="2" id="KW-0813">Transport</keyword>
<feature type="transmembrane region" description="Helical" evidence="7">
    <location>
        <begin position="228"/>
        <end position="253"/>
    </location>
</feature>
<gene>
    <name evidence="9" type="ORF">P4T90_09055</name>
</gene>
<evidence type="ECO:0000256" key="1">
    <source>
        <dbReference type="ARBA" id="ARBA00004651"/>
    </source>
</evidence>
<evidence type="ECO:0000256" key="4">
    <source>
        <dbReference type="ARBA" id="ARBA00022692"/>
    </source>
</evidence>
<accession>A0ABU6MEY8</accession>
<comment type="caution">
    <text evidence="9">The sequence shown here is derived from an EMBL/GenBank/DDBJ whole genome shotgun (WGS) entry which is preliminary data.</text>
</comment>